<evidence type="ECO:0000256" key="3">
    <source>
        <dbReference type="ARBA" id="ARBA00023002"/>
    </source>
</evidence>
<sequence length="301" mass="33434">MKKIALPALALASALALLAAVRPTRARAAAAPDLSQLLPELPLERLTPAQREELTKALSGQYCYCGCPHTLMGCLKEHKGCHHAPRMAAVAARLAAGGLRAPDISKALSEYYASFEKNKRAKLDVKDFGPPQGKASAPITIVEFSDFTCPYCQLLRPQLEDFVDQRRDRVRLFYKPFPLPMHPRSMEAAQAGEWAREKGFFWPMHDALFTHPHDLKDQDLSTYARQLGGDPGDLLKALQANRYKAKVEGSKAEATAAGLTGTPTLFLNGRRYTLPDYSPATLEFTLQDEEEWHKHGGWQHD</sequence>
<evidence type="ECO:0000313" key="9">
    <source>
        <dbReference type="Proteomes" id="UP001162734"/>
    </source>
</evidence>
<dbReference type="PANTHER" id="PTHR13887:SF14">
    <property type="entry name" value="DISULFIDE BOND FORMATION PROTEIN D"/>
    <property type="match status" value="1"/>
</dbReference>
<dbReference type="PROSITE" id="PS00194">
    <property type="entry name" value="THIOREDOXIN_1"/>
    <property type="match status" value="1"/>
</dbReference>
<keyword evidence="2 6" id="KW-0732">Signal</keyword>
<dbReference type="RefSeq" id="WP_248342900.1">
    <property type="nucleotide sequence ID" value="NZ_AP025592.1"/>
</dbReference>
<dbReference type="Gene3D" id="3.40.30.10">
    <property type="entry name" value="Glutaredoxin"/>
    <property type="match status" value="1"/>
</dbReference>
<feature type="chain" id="PRO_5046923723" description="Thioredoxin domain-containing protein" evidence="6">
    <location>
        <begin position="20"/>
        <end position="301"/>
    </location>
</feature>
<keyword evidence="9" id="KW-1185">Reference proteome</keyword>
<name>A0ABM7XEV1_9BACT</name>
<evidence type="ECO:0000259" key="7">
    <source>
        <dbReference type="PROSITE" id="PS51352"/>
    </source>
</evidence>
<keyword evidence="3" id="KW-0560">Oxidoreductase</keyword>
<reference evidence="9" key="1">
    <citation type="journal article" date="2022" name="Int. J. Syst. Evol. Microbiol.">
        <title>Anaeromyxobacter oryzae sp. nov., Anaeromyxobacter diazotrophicus sp. nov. and Anaeromyxobacter paludicola sp. nov., isolated from paddy soils.</title>
        <authorList>
            <person name="Itoh H."/>
            <person name="Xu Z."/>
            <person name="Mise K."/>
            <person name="Masuda Y."/>
            <person name="Ushijima N."/>
            <person name="Hayakawa C."/>
            <person name="Shiratori Y."/>
            <person name="Senoo K."/>
        </authorList>
    </citation>
    <scope>NUCLEOTIDE SEQUENCE [LARGE SCALE GENOMIC DNA]</scope>
    <source>
        <strain evidence="9">Red630</strain>
    </source>
</reference>
<evidence type="ECO:0000256" key="6">
    <source>
        <dbReference type="SAM" id="SignalP"/>
    </source>
</evidence>
<evidence type="ECO:0000256" key="2">
    <source>
        <dbReference type="ARBA" id="ARBA00022729"/>
    </source>
</evidence>
<dbReference type="PANTHER" id="PTHR13887">
    <property type="entry name" value="GLUTATHIONE S-TRANSFERASE KAPPA"/>
    <property type="match status" value="1"/>
</dbReference>
<keyword evidence="4" id="KW-1015">Disulfide bond</keyword>
<gene>
    <name evidence="8" type="ORF">AMPC_35310</name>
</gene>
<evidence type="ECO:0000256" key="4">
    <source>
        <dbReference type="ARBA" id="ARBA00023157"/>
    </source>
</evidence>
<evidence type="ECO:0000313" key="8">
    <source>
        <dbReference type="EMBL" id="BDG10418.1"/>
    </source>
</evidence>
<dbReference type="InterPro" id="IPR017937">
    <property type="entry name" value="Thioredoxin_CS"/>
</dbReference>
<dbReference type="SUPFAM" id="SSF52833">
    <property type="entry name" value="Thioredoxin-like"/>
    <property type="match status" value="1"/>
</dbReference>
<dbReference type="InterPro" id="IPR036249">
    <property type="entry name" value="Thioredoxin-like_sf"/>
</dbReference>
<evidence type="ECO:0000256" key="5">
    <source>
        <dbReference type="ARBA" id="ARBA00023284"/>
    </source>
</evidence>
<dbReference type="Pfam" id="PF13462">
    <property type="entry name" value="Thioredoxin_4"/>
    <property type="match status" value="1"/>
</dbReference>
<protein>
    <recommendedName>
        <fullName evidence="7">Thioredoxin domain-containing protein</fullName>
    </recommendedName>
</protein>
<accession>A0ABM7XEV1</accession>
<comment type="similarity">
    <text evidence="1">Belongs to the thioredoxin family. DsbA subfamily.</text>
</comment>
<organism evidence="8 9">
    <name type="scientific">Anaeromyxobacter paludicola</name>
    <dbReference type="NCBI Taxonomy" id="2918171"/>
    <lineage>
        <taxon>Bacteria</taxon>
        <taxon>Pseudomonadati</taxon>
        <taxon>Myxococcota</taxon>
        <taxon>Myxococcia</taxon>
        <taxon>Myxococcales</taxon>
        <taxon>Cystobacterineae</taxon>
        <taxon>Anaeromyxobacteraceae</taxon>
        <taxon>Anaeromyxobacter</taxon>
    </lineage>
</organism>
<dbReference type="PROSITE" id="PS51352">
    <property type="entry name" value="THIOREDOXIN_2"/>
    <property type="match status" value="1"/>
</dbReference>
<evidence type="ECO:0000256" key="1">
    <source>
        <dbReference type="ARBA" id="ARBA00005791"/>
    </source>
</evidence>
<keyword evidence="5" id="KW-0676">Redox-active center</keyword>
<dbReference type="EMBL" id="AP025592">
    <property type="protein sequence ID" value="BDG10418.1"/>
    <property type="molecule type" value="Genomic_DNA"/>
</dbReference>
<feature type="domain" description="Thioredoxin" evidence="7">
    <location>
        <begin position="95"/>
        <end position="243"/>
    </location>
</feature>
<proteinExistence type="inferred from homology"/>
<dbReference type="Proteomes" id="UP001162734">
    <property type="component" value="Chromosome"/>
</dbReference>
<dbReference type="InterPro" id="IPR013766">
    <property type="entry name" value="Thioredoxin_domain"/>
</dbReference>
<dbReference type="InterPro" id="IPR012336">
    <property type="entry name" value="Thioredoxin-like_fold"/>
</dbReference>
<feature type="signal peptide" evidence="6">
    <location>
        <begin position="1"/>
        <end position="19"/>
    </location>
</feature>